<protein>
    <recommendedName>
        <fullName evidence="3">Methylated-DNA-[protein]-cysteine S-methyltransferase DNA binding domain-containing protein</fullName>
    </recommendedName>
</protein>
<dbReference type="Proteomes" id="UP000707206">
    <property type="component" value="Unassembled WGS sequence"/>
</dbReference>
<gene>
    <name evidence="1" type="ORF">FK220_001520</name>
</gene>
<dbReference type="InterPro" id="IPR036217">
    <property type="entry name" value="MethylDNA_cys_MeTrfase_DNAb"/>
</dbReference>
<accession>A0A967ARR4</accession>
<keyword evidence="2" id="KW-1185">Reference proteome</keyword>
<reference evidence="1" key="1">
    <citation type="submission" date="2019-07" db="EMBL/GenBank/DDBJ databases">
        <authorList>
            <person name="De-Chao Zhang Q."/>
        </authorList>
    </citation>
    <scope>NUCLEOTIDE SEQUENCE</scope>
    <source>
        <strain evidence="1">TP-CH-4</strain>
    </source>
</reference>
<dbReference type="SUPFAM" id="SSF46767">
    <property type="entry name" value="Methylated DNA-protein cysteine methyltransferase, C-terminal domain"/>
    <property type="match status" value="1"/>
</dbReference>
<evidence type="ECO:0000313" key="1">
    <source>
        <dbReference type="EMBL" id="NHF58000.1"/>
    </source>
</evidence>
<dbReference type="RefSeq" id="WP_152572516.1">
    <property type="nucleotide sequence ID" value="NZ_VIKU02000001.1"/>
</dbReference>
<organism evidence="1 2">
    <name type="scientific">Pelagihabitans pacificus</name>
    <dbReference type="NCBI Taxonomy" id="2696054"/>
    <lineage>
        <taxon>Bacteria</taxon>
        <taxon>Pseudomonadati</taxon>
        <taxon>Bacteroidota</taxon>
        <taxon>Flavobacteriia</taxon>
        <taxon>Flavobacteriales</taxon>
        <taxon>Flavobacteriaceae</taxon>
        <taxon>Pelagihabitans</taxon>
    </lineage>
</organism>
<proteinExistence type="predicted"/>
<dbReference type="Gene3D" id="1.10.10.10">
    <property type="entry name" value="Winged helix-like DNA-binding domain superfamily/Winged helix DNA-binding domain"/>
    <property type="match status" value="1"/>
</dbReference>
<name>A0A967ARR4_9FLAO</name>
<dbReference type="EMBL" id="VIKU02000001">
    <property type="protein sequence ID" value="NHF58000.1"/>
    <property type="molecule type" value="Genomic_DNA"/>
</dbReference>
<reference evidence="1" key="2">
    <citation type="submission" date="2020-03" db="EMBL/GenBank/DDBJ databases">
        <title>Flavobacteriaceae bacterium strain TP-CH-4, a member of the family Flavobacteriaceae isolated from a deep-sea seamount.</title>
        <authorList>
            <person name="Zhang D.-C."/>
        </authorList>
    </citation>
    <scope>NUCLEOTIDE SEQUENCE</scope>
    <source>
        <strain evidence="1">TP-CH-4</strain>
    </source>
</reference>
<evidence type="ECO:0008006" key="3">
    <source>
        <dbReference type="Google" id="ProtNLM"/>
    </source>
</evidence>
<comment type="caution">
    <text evidence="1">The sequence shown here is derived from an EMBL/GenBank/DDBJ whole genome shotgun (WGS) entry which is preliminary data.</text>
</comment>
<dbReference type="InterPro" id="IPR036388">
    <property type="entry name" value="WH-like_DNA-bd_sf"/>
</dbReference>
<sequence length="139" mass="15603">MKSPKIVAVPEKMQKYYGTGSMLHPEIGMVEEAIALVPFGKVITIDTLARALAQTYGADVTCPLRIGNHLKRLSKTASQLPFWRVVRTDGYLIKFDNWEYWATVLAKEGFVLKFTKSNQVKVGMQSHQLFQFSIGGADH</sequence>
<evidence type="ECO:0000313" key="2">
    <source>
        <dbReference type="Proteomes" id="UP000707206"/>
    </source>
</evidence>
<dbReference type="AlphaFoldDB" id="A0A967ARR4"/>